<dbReference type="OrthoDB" id="3256413at2759"/>
<reference evidence="3" key="2">
    <citation type="submission" date="2015-01" db="EMBL/GenBank/DDBJ databases">
        <title>Evolutionary Origins and Diversification of the Mycorrhizal Mutualists.</title>
        <authorList>
            <consortium name="DOE Joint Genome Institute"/>
            <consortium name="Mycorrhizal Genomics Consortium"/>
            <person name="Kohler A."/>
            <person name="Kuo A."/>
            <person name="Nagy L.G."/>
            <person name="Floudas D."/>
            <person name="Copeland A."/>
            <person name="Barry K.W."/>
            <person name="Cichocki N."/>
            <person name="Veneault-Fourrey C."/>
            <person name="LaButti K."/>
            <person name="Lindquist E.A."/>
            <person name="Lipzen A."/>
            <person name="Lundell T."/>
            <person name="Morin E."/>
            <person name="Murat C."/>
            <person name="Riley R."/>
            <person name="Ohm R."/>
            <person name="Sun H."/>
            <person name="Tunlid A."/>
            <person name="Henrissat B."/>
            <person name="Grigoriev I.V."/>
            <person name="Hibbett D.S."/>
            <person name="Martin F."/>
        </authorList>
    </citation>
    <scope>NUCLEOTIDE SEQUENCE [LARGE SCALE GENOMIC DNA]</scope>
    <source>
        <strain evidence="3">h7</strain>
    </source>
</reference>
<dbReference type="AlphaFoldDB" id="A0A0C2Y6H1"/>
<dbReference type="EMBL" id="KN831803">
    <property type="protein sequence ID" value="KIM36617.1"/>
    <property type="molecule type" value="Genomic_DNA"/>
</dbReference>
<accession>A0A0C2Y6H1</accession>
<feature type="domain" description="F-box" evidence="1">
    <location>
        <begin position="36"/>
        <end position="65"/>
    </location>
</feature>
<name>A0A0C2Y6H1_HEBCY</name>
<dbReference type="Proteomes" id="UP000053424">
    <property type="component" value="Unassembled WGS sequence"/>
</dbReference>
<evidence type="ECO:0000259" key="1">
    <source>
        <dbReference type="PROSITE" id="PS50181"/>
    </source>
</evidence>
<dbReference type="HOGENOM" id="CLU_2346942_0_0_1"/>
<dbReference type="PROSITE" id="PS50181">
    <property type="entry name" value="FBOX"/>
    <property type="match status" value="1"/>
</dbReference>
<dbReference type="InterPro" id="IPR001810">
    <property type="entry name" value="F-box_dom"/>
</dbReference>
<dbReference type="SUPFAM" id="SSF81383">
    <property type="entry name" value="F-box domain"/>
    <property type="match status" value="1"/>
</dbReference>
<evidence type="ECO:0000313" key="2">
    <source>
        <dbReference type="EMBL" id="KIM36617.1"/>
    </source>
</evidence>
<sequence length="97" mass="10863">MQQTRVLASTKSGVPAVVNCSRPSQSTCVQPVAPSSIGICELPVELLTTILEHLDWKDVLRIRKVRIDATLWNICPIFDLLRYARLFKKFLKHGACG</sequence>
<reference evidence="2 3" key="1">
    <citation type="submission" date="2014-04" db="EMBL/GenBank/DDBJ databases">
        <authorList>
            <consortium name="DOE Joint Genome Institute"/>
            <person name="Kuo A."/>
            <person name="Gay G."/>
            <person name="Dore J."/>
            <person name="Kohler A."/>
            <person name="Nagy L.G."/>
            <person name="Floudas D."/>
            <person name="Copeland A."/>
            <person name="Barry K.W."/>
            <person name="Cichocki N."/>
            <person name="Veneault-Fourrey C."/>
            <person name="LaButti K."/>
            <person name="Lindquist E.A."/>
            <person name="Lipzen A."/>
            <person name="Lundell T."/>
            <person name="Morin E."/>
            <person name="Murat C."/>
            <person name="Sun H."/>
            <person name="Tunlid A."/>
            <person name="Henrissat B."/>
            <person name="Grigoriev I.V."/>
            <person name="Hibbett D.S."/>
            <person name="Martin F."/>
            <person name="Nordberg H.P."/>
            <person name="Cantor M.N."/>
            <person name="Hua S.X."/>
        </authorList>
    </citation>
    <scope>NUCLEOTIDE SEQUENCE [LARGE SCALE GENOMIC DNA]</scope>
    <source>
        <strain evidence="3">h7</strain>
    </source>
</reference>
<gene>
    <name evidence="2" type="ORF">M413DRAFT_285755</name>
</gene>
<dbReference type="InterPro" id="IPR036047">
    <property type="entry name" value="F-box-like_dom_sf"/>
</dbReference>
<evidence type="ECO:0000313" key="3">
    <source>
        <dbReference type="Proteomes" id="UP000053424"/>
    </source>
</evidence>
<proteinExistence type="predicted"/>
<organism evidence="2 3">
    <name type="scientific">Hebeloma cylindrosporum</name>
    <dbReference type="NCBI Taxonomy" id="76867"/>
    <lineage>
        <taxon>Eukaryota</taxon>
        <taxon>Fungi</taxon>
        <taxon>Dikarya</taxon>
        <taxon>Basidiomycota</taxon>
        <taxon>Agaricomycotina</taxon>
        <taxon>Agaricomycetes</taxon>
        <taxon>Agaricomycetidae</taxon>
        <taxon>Agaricales</taxon>
        <taxon>Agaricineae</taxon>
        <taxon>Hymenogastraceae</taxon>
        <taxon>Hebeloma</taxon>
    </lineage>
</organism>
<keyword evidence="3" id="KW-1185">Reference proteome</keyword>
<protein>
    <recommendedName>
        <fullName evidence="1">F-box domain-containing protein</fullName>
    </recommendedName>
</protein>